<dbReference type="PANTHER" id="PTHR21310:SF56">
    <property type="entry name" value="AMINOGLYCOSIDE PHOSPHOTRANSFERASE DOMAIN-CONTAINING PROTEIN"/>
    <property type="match status" value="1"/>
</dbReference>
<dbReference type="OrthoDB" id="10003767at2759"/>
<name>A0A9W8YA51_9PLEO</name>
<evidence type="ECO:0000259" key="2">
    <source>
        <dbReference type="Pfam" id="PF01636"/>
    </source>
</evidence>
<dbReference type="AlphaFoldDB" id="A0A9W8YA51"/>
<evidence type="ECO:0000256" key="1">
    <source>
        <dbReference type="SAM" id="MobiDB-lite"/>
    </source>
</evidence>
<dbReference type="PANTHER" id="PTHR21310">
    <property type="entry name" value="AMINOGLYCOSIDE PHOSPHOTRANSFERASE-RELATED-RELATED"/>
    <property type="match status" value="1"/>
</dbReference>
<accession>A0A9W8YA51</accession>
<dbReference type="Proteomes" id="UP001140560">
    <property type="component" value="Unassembled WGS sequence"/>
</dbReference>
<feature type="region of interest" description="Disordered" evidence="1">
    <location>
        <begin position="7"/>
        <end position="46"/>
    </location>
</feature>
<protein>
    <recommendedName>
        <fullName evidence="2">Aminoglycoside phosphotransferase domain-containing protein</fullName>
    </recommendedName>
</protein>
<feature type="compositionally biased region" description="Low complexity" evidence="1">
    <location>
        <begin position="14"/>
        <end position="30"/>
    </location>
</feature>
<evidence type="ECO:0000313" key="3">
    <source>
        <dbReference type="EMBL" id="KAJ4372032.1"/>
    </source>
</evidence>
<reference evidence="3" key="1">
    <citation type="submission" date="2022-10" db="EMBL/GenBank/DDBJ databases">
        <title>Tapping the CABI collections for fungal endophytes: first genome assemblies for Collariella, Neodidymelliopsis, Ascochyta clinopodiicola, Didymella pomorum, Didymosphaeria variabile, Neocosmospora piperis and Neocucurbitaria cava.</title>
        <authorList>
            <person name="Hill R."/>
        </authorList>
    </citation>
    <scope>NUCLEOTIDE SEQUENCE</scope>
    <source>
        <strain evidence="3">IMI 356814</strain>
    </source>
</reference>
<keyword evidence="4" id="KW-1185">Reference proteome</keyword>
<dbReference type="Pfam" id="PF01636">
    <property type="entry name" value="APH"/>
    <property type="match status" value="1"/>
</dbReference>
<dbReference type="InterPro" id="IPR002575">
    <property type="entry name" value="Aminoglycoside_PTrfase"/>
</dbReference>
<dbReference type="InterPro" id="IPR011009">
    <property type="entry name" value="Kinase-like_dom_sf"/>
</dbReference>
<sequence length="477" mass="53772">MCALRLVPSDGLYNKSSSSSNASSSTTKSTITENHDLWPPTHDIPERKPHDNIAWWNDVDEDGQETFATFKYKVVQLVAEIFPYVDTSSQLIIDEVGSGSFNRVIGVTILPKKLCNLTFGSLFKLSCTPQPQEFVVRIPLDGRGEWSRLSSDMKADIAILQVVGSRLNVPVPKVLKYELHENNALEKPYVLQSRLRGQSLRVLANTLNFKQMASAVEQVTKIIEKIAAVTAPAAGFIATENLDFPSDSYIHIMRNVVPTEEVAKISRMVDNQLALPQTPFEYLVDYCERWRSYEESVDHHGNKALWAQLIAIVGTLNRRGFLGDRFHLVHDDLYPRNILAVVDSPDTVEVTGIVDWDMSYFVPKFVALRPPYWAWMGDYADERDEDNANVHPENEWGTHLKIAFIKAASEDFVQFALSQEAILARKLFYILVGGLMSDERRASALELIRQWSALYPGDVLDISTLVVPSCHRGNIKC</sequence>
<dbReference type="Gene3D" id="3.90.1200.10">
    <property type="match status" value="1"/>
</dbReference>
<dbReference type="EMBL" id="JAPEUY010000006">
    <property type="protein sequence ID" value="KAJ4372032.1"/>
    <property type="molecule type" value="Genomic_DNA"/>
</dbReference>
<dbReference type="InterPro" id="IPR051678">
    <property type="entry name" value="AGP_Transferase"/>
</dbReference>
<organism evidence="3 4">
    <name type="scientific">Neocucurbitaria cava</name>
    <dbReference type="NCBI Taxonomy" id="798079"/>
    <lineage>
        <taxon>Eukaryota</taxon>
        <taxon>Fungi</taxon>
        <taxon>Dikarya</taxon>
        <taxon>Ascomycota</taxon>
        <taxon>Pezizomycotina</taxon>
        <taxon>Dothideomycetes</taxon>
        <taxon>Pleosporomycetidae</taxon>
        <taxon>Pleosporales</taxon>
        <taxon>Pleosporineae</taxon>
        <taxon>Cucurbitariaceae</taxon>
        <taxon>Neocucurbitaria</taxon>
    </lineage>
</organism>
<comment type="caution">
    <text evidence="3">The sequence shown here is derived from an EMBL/GenBank/DDBJ whole genome shotgun (WGS) entry which is preliminary data.</text>
</comment>
<proteinExistence type="predicted"/>
<feature type="domain" description="Aminoglycoside phosphotransferase" evidence="2">
    <location>
        <begin position="130"/>
        <end position="359"/>
    </location>
</feature>
<evidence type="ECO:0000313" key="4">
    <source>
        <dbReference type="Proteomes" id="UP001140560"/>
    </source>
</evidence>
<gene>
    <name evidence="3" type="ORF">N0V83_003805</name>
</gene>
<dbReference type="SUPFAM" id="SSF56112">
    <property type="entry name" value="Protein kinase-like (PK-like)"/>
    <property type="match status" value="1"/>
</dbReference>